<dbReference type="GeneID" id="20090232"/>
<keyword evidence="3" id="KW-0645">Protease</keyword>
<dbReference type="PRINTS" id="PR00481">
    <property type="entry name" value="LAMNOPPTDASE"/>
</dbReference>
<evidence type="ECO:0000256" key="2">
    <source>
        <dbReference type="ARBA" id="ARBA00022438"/>
    </source>
</evidence>
<feature type="domain" description="Cytosol aminopeptidase" evidence="5">
    <location>
        <begin position="366"/>
        <end position="373"/>
    </location>
</feature>
<dbReference type="Pfam" id="PF02789">
    <property type="entry name" value="Peptidase_M17_N"/>
    <property type="match status" value="1"/>
</dbReference>
<dbReference type="OrthoDB" id="63769at2759"/>
<sequence length="524" mass="56232">MQRLQQKVLGKVKLLGLKDSLPTTTGKAAHVLFVPKTSSNESLRTALPFAVSEEVLNDFNGHAKETLLLYPKDGQRTLLVGLGDKIDEVSLRDATHEALVNLKGRGVRHAFLRAPHIDNMTEQRVAELMAQASVLSNYEFNRHLSAPEDPTVDEKLPLRDIFVQTPASDEDACRVAETLAVAEETLFARNLGNERSDVVTPAFVEAVAIESAKTLPNLRVTVLQDDELRAKGLNMMALVGQAGVCPPRLVLLEYDGNATAPADRIALVGKVQSPSRHYPFVMKDAQGITFDTGGLNLKPTGSMEDMHMDMCGSAAVLGAVRAAAKNGLRVNVIAALALAENAIGSKAAKPHTIVKSLKGLTVEVNNTDAEGRLVLADALTYVQQQFKPHTVIDVATLTGACVVALGEYSAGLFSNADDLATALEVAGKSTHERCWRLPIFAEHTAELKGFQSDSRSTGAGRYGGASTAAAFLQQFIEKDVKWAHLDIAGPAMYSAARSFFPKGATGFGVQVLHEYLKRTTVASA</sequence>
<dbReference type="InterPro" id="IPR011356">
    <property type="entry name" value="Leucine_aapep/pepB"/>
</dbReference>
<name>A0A024TFX8_9STRA</name>
<dbReference type="GO" id="GO:0030145">
    <property type="term" value="F:manganese ion binding"/>
    <property type="evidence" value="ECO:0007669"/>
    <property type="project" value="InterPro"/>
</dbReference>
<reference evidence="6" key="1">
    <citation type="submission" date="2013-12" db="EMBL/GenBank/DDBJ databases">
        <title>The Genome Sequence of Aphanomyces invadans NJM9701.</title>
        <authorList>
            <consortium name="The Broad Institute Genomics Platform"/>
            <person name="Russ C."/>
            <person name="Tyler B."/>
            <person name="van West P."/>
            <person name="Dieguez-Uribeondo J."/>
            <person name="Young S.K."/>
            <person name="Zeng Q."/>
            <person name="Gargeya S."/>
            <person name="Fitzgerald M."/>
            <person name="Abouelleil A."/>
            <person name="Alvarado L."/>
            <person name="Chapman S.B."/>
            <person name="Gainer-Dewar J."/>
            <person name="Goldberg J."/>
            <person name="Griggs A."/>
            <person name="Gujja S."/>
            <person name="Hansen M."/>
            <person name="Howarth C."/>
            <person name="Imamovic A."/>
            <person name="Ireland A."/>
            <person name="Larimer J."/>
            <person name="McCowan C."/>
            <person name="Murphy C."/>
            <person name="Pearson M."/>
            <person name="Poon T.W."/>
            <person name="Priest M."/>
            <person name="Roberts A."/>
            <person name="Saif S."/>
            <person name="Shea T."/>
            <person name="Sykes S."/>
            <person name="Wortman J."/>
            <person name="Nusbaum C."/>
            <person name="Birren B."/>
        </authorList>
    </citation>
    <scope>NUCLEOTIDE SEQUENCE [LARGE SCALE GENOMIC DNA]</scope>
    <source>
        <strain evidence="6">NJM9701</strain>
    </source>
</reference>
<dbReference type="PANTHER" id="PTHR11963">
    <property type="entry name" value="LEUCINE AMINOPEPTIDASE-RELATED"/>
    <property type="match status" value="1"/>
</dbReference>
<dbReference type="GO" id="GO:0070006">
    <property type="term" value="F:metalloaminopeptidase activity"/>
    <property type="evidence" value="ECO:0007669"/>
    <property type="project" value="InterPro"/>
</dbReference>
<dbReference type="eggNOG" id="KOG2597">
    <property type="taxonomic scope" value="Eukaryota"/>
</dbReference>
<comment type="similarity">
    <text evidence="1">Belongs to the peptidase M17 family.</text>
</comment>
<dbReference type="InterPro" id="IPR008283">
    <property type="entry name" value="Peptidase_M17_N"/>
</dbReference>
<proteinExistence type="inferred from homology"/>
<keyword evidence="4" id="KW-0378">Hydrolase</keyword>
<dbReference type="PANTHER" id="PTHR11963:SF23">
    <property type="entry name" value="CYTOSOL AMINOPEPTIDASE"/>
    <property type="match status" value="1"/>
</dbReference>
<dbReference type="InterPro" id="IPR043472">
    <property type="entry name" value="Macro_dom-like"/>
</dbReference>
<gene>
    <name evidence="6" type="ORF">H310_13182</name>
</gene>
<dbReference type="SUPFAM" id="SSF52949">
    <property type="entry name" value="Macro domain-like"/>
    <property type="match status" value="1"/>
</dbReference>
<evidence type="ECO:0000259" key="5">
    <source>
        <dbReference type="PROSITE" id="PS00631"/>
    </source>
</evidence>
<dbReference type="STRING" id="157072.A0A024TFX8"/>
<dbReference type="EMBL" id="KI913999">
    <property type="protein sequence ID" value="ETV92496.1"/>
    <property type="molecule type" value="Genomic_DNA"/>
</dbReference>
<dbReference type="GO" id="GO:0005737">
    <property type="term" value="C:cytoplasm"/>
    <property type="evidence" value="ECO:0007669"/>
    <property type="project" value="InterPro"/>
</dbReference>
<dbReference type="PROSITE" id="PS00631">
    <property type="entry name" value="CYTOSOL_AP"/>
    <property type="match status" value="1"/>
</dbReference>
<dbReference type="VEuPathDB" id="FungiDB:H310_13182"/>
<evidence type="ECO:0000256" key="4">
    <source>
        <dbReference type="ARBA" id="ARBA00022801"/>
    </source>
</evidence>
<dbReference type="AlphaFoldDB" id="A0A024TFX8"/>
<dbReference type="Gene3D" id="3.40.630.10">
    <property type="entry name" value="Zn peptidases"/>
    <property type="match status" value="1"/>
</dbReference>
<dbReference type="Pfam" id="PF00883">
    <property type="entry name" value="Peptidase_M17"/>
    <property type="match status" value="1"/>
</dbReference>
<dbReference type="GO" id="GO:0006508">
    <property type="term" value="P:proteolysis"/>
    <property type="evidence" value="ECO:0007669"/>
    <property type="project" value="UniProtKB-KW"/>
</dbReference>
<evidence type="ECO:0000313" key="6">
    <source>
        <dbReference type="EMBL" id="ETV92496.1"/>
    </source>
</evidence>
<evidence type="ECO:0000256" key="3">
    <source>
        <dbReference type="ARBA" id="ARBA00022670"/>
    </source>
</evidence>
<organism evidence="6">
    <name type="scientific">Aphanomyces invadans</name>
    <dbReference type="NCBI Taxonomy" id="157072"/>
    <lineage>
        <taxon>Eukaryota</taxon>
        <taxon>Sar</taxon>
        <taxon>Stramenopiles</taxon>
        <taxon>Oomycota</taxon>
        <taxon>Saprolegniomycetes</taxon>
        <taxon>Saprolegniales</taxon>
        <taxon>Verrucalvaceae</taxon>
        <taxon>Aphanomyces</taxon>
    </lineage>
</organism>
<accession>A0A024TFX8</accession>
<protein>
    <recommendedName>
        <fullName evidence="5">Cytosol aminopeptidase domain-containing protein</fullName>
    </recommendedName>
</protein>
<keyword evidence="2" id="KW-0031">Aminopeptidase</keyword>
<dbReference type="CDD" id="cd00433">
    <property type="entry name" value="Peptidase_M17"/>
    <property type="match status" value="1"/>
</dbReference>
<dbReference type="InterPro" id="IPR000819">
    <property type="entry name" value="Peptidase_M17_C"/>
</dbReference>
<dbReference type="SUPFAM" id="SSF53187">
    <property type="entry name" value="Zn-dependent exopeptidases"/>
    <property type="match status" value="1"/>
</dbReference>
<evidence type="ECO:0000256" key="1">
    <source>
        <dbReference type="ARBA" id="ARBA00009528"/>
    </source>
</evidence>
<dbReference type="RefSeq" id="XP_008878803.1">
    <property type="nucleotide sequence ID" value="XM_008880581.1"/>
</dbReference>
<dbReference type="Gene3D" id="3.40.220.10">
    <property type="entry name" value="Leucine Aminopeptidase, subunit E, domain 1"/>
    <property type="match status" value="1"/>
</dbReference>